<dbReference type="GeneID" id="9578109"/>
<evidence type="ECO:0000313" key="3">
    <source>
        <dbReference type="Proteomes" id="UP000008383"/>
    </source>
</evidence>
<dbReference type="AlphaFoldDB" id="D4DBX6"/>
<dbReference type="RefSeq" id="XP_003021264.1">
    <property type="nucleotide sequence ID" value="XM_003021218.1"/>
</dbReference>
<evidence type="ECO:0000256" key="1">
    <source>
        <dbReference type="SAM" id="MobiDB-lite"/>
    </source>
</evidence>
<accession>D4DBX6</accession>
<dbReference type="KEGG" id="tve:TRV_04627"/>
<dbReference type="Proteomes" id="UP000008383">
    <property type="component" value="Unassembled WGS sequence"/>
</dbReference>
<keyword evidence="3" id="KW-1185">Reference proteome</keyword>
<dbReference type="EMBL" id="ACYE01000234">
    <property type="protein sequence ID" value="EFE40646.1"/>
    <property type="molecule type" value="Genomic_DNA"/>
</dbReference>
<feature type="compositionally biased region" description="Basic residues" evidence="1">
    <location>
        <begin position="30"/>
        <end position="51"/>
    </location>
</feature>
<reference evidence="3" key="1">
    <citation type="journal article" date="2011" name="Genome Biol.">
        <title>Comparative and functional genomics provide insights into the pathogenicity of dermatophytic fungi.</title>
        <authorList>
            <person name="Burmester A."/>
            <person name="Shelest E."/>
            <person name="Gloeckner G."/>
            <person name="Heddergott C."/>
            <person name="Schindler S."/>
            <person name="Staib P."/>
            <person name="Heidel A."/>
            <person name="Felder M."/>
            <person name="Petzold A."/>
            <person name="Szafranski K."/>
            <person name="Feuermann M."/>
            <person name="Pedruzzi I."/>
            <person name="Priebe S."/>
            <person name="Groth M."/>
            <person name="Winkler R."/>
            <person name="Li W."/>
            <person name="Kniemeyer O."/>
            <person name="Schroeckh V."/>
            <person name="Hertweck C."/>
            <person name="Hube B."/>
            <person name="White T.C."/>
            <person name="Platzer M."/>
            <person name="Guthke R."/>
            <person name="Heitman J."/>
            <person name="Woestemeyer J."/>
            <person name="Zipfel P.F."/>
            <person name="Monod M."/>
            <person name="Brakhage A.A."/>
        </authorList>
    </citation>
    <scope>NUCLEOTIDE SEQUENCE [LARGE SCALE GENOMIC DNA]</scope>
    <source>
        <strain evidence="3">HKI 0517</strain>
    </source>
</reference>
<protein>
    <submittedName>
        <fullName evidence="2">Uncharacterized protein</fullName>
    </submittedName>
</protein>
<proteinExistence type="predicted"/>
<comment type="caution">
    <text evidence="2">The sequence shown here is derived from an EMBL/GenBank/DDBJ whole genome shotgun (WGS) entry which is preliminary data.</text>
</comment>
<evidence type="ECO:0000313" key="2">
    <source>
        <dbReference type="EMBL" id="EFE40646.1"/>
    </source>
</evidence>
<gene>
    <name evidence="2" type="ORF">TRV_04627</name>
</gene>
<feature type="compositionally biased region" description="Basic and acidic residues" evidence="1">
    <location>
        <begin position="1"/>
        <end position="16"/>
    </location>
</feature>
<name>D4DBX6_TRIVH</name>
<feature type="compositionally biased region" description="Basic residues" evidence="1">
    <location>
        <begin position="62"/>
        <end position="73"/>
    </location>
</feature>
<dbReference type="HOGENOM" id="CLU_2401273_0_0_1"/>
<organism evidence="2 3">
    <name type="scientific">Trichophyton verrucosum (strain HKI 0517)</name>
    <dbReference type="NCBI Taxonomy" id="663202"/>
    <lineage>
        <taxon>Eukaryota</taxon>
        <taxon>Fungi</taxon>
        <taxon>Dikarya</taxon>
        <taxon>Ascomycota</taxon>
        <taxon>Pezizomycotina</taxon>
        <taxon>Eurotiomycetes</taxon>
        <taxon>Eurotiomycetidae</taxon>
        <taxon>Onygenales</taxon>
        <taxon>Arthrodermataceae</taxon>
        <taxon>Trichophyton</taxon>
    </lineage>
</organism>
<feature type="region of interest" description="Disordered" evidence="1">
    <location>
        <begin position="1"/>
        <end position="80"/>
    </location>
</feature>
<sequence length="93" mass="10875">MAGDDRESAGPEEERTPSWTLELQTERASRLLRTKGLREKAKKQQQRKAKKTIPDRLAHTYLQKKKEKTKKQKAKEEEEADWPLFQALGVNRT</sequence>